<organism evidence="2 3">
    <name type="scientific">Petrotoga olearia DSM 13574</name>
    <dbReference type="NCBI Taxonomy" id="1122955"/>
    <lineage>
        <taxon>Bacteria</taxon>
        <taxon>Thermotogati</taxon>
        <taxon>Thermotogota</taxon>
        <taxon>Thermotogae</taxon>
        <taxon>Petrotogales</taxon>
        <taxon>Petrotogaceae</taxon>
        <taxon>Petrotoga</taxon>
    </lineage>
</organism>
<dbReference type="Gene3D" id="3.40.630.30">
    <property type="match status" value="1"/>
</dbReference>
<dbReference type="PANTHER" id="PTHR43415">
    <property type="entry name" value="SPERMIDINE N(1)-ACETYLTRANSFERASE"/>
    <property type="match status" value="1"/>
</dbReference>
<dbReference type="SUPFAM" id="SSF55729">
    <property type="entry name" value="Acyl-CoA N-acyltransferases (Nat)"/>
    <property type="match status" value="1"/>
</dbReference>
<evidence type="ECO:0000313" key="3">
    <source>
        <dbReference type="Proteomes" id="UP000236434"/>
    </source>
</evidence>
<evidence type="ECO:0000313" key="2">
    <source>
        <dbReference type="EMBL" id="PNR96456.1"/>
    </source>
</evidence>
<dbReference type="PROSITE" id="PS51186">
    <property type="entry name" value="GNAT"/>
    <property type="match status" value="1"/>
</dbReference>
<comment type="caution">
    <text evidence="2">The sequence shown here is derived from an EMBL/GenBank/DDBJ whole genome shotgun (WGS) entry which is preliminary data.</text>
</comment>
<reference evidence="2 3" key="1">
    <citation type="submission" date="2013-12" db="EMBL/GenBank/DDBJ databases">
        <title>Comparative genomics of Petrotoga isolates.</title>
        <authorList>
            <person name="Nesbo C.L."/>
            <person name="Charchuk R."/>
            <person name="Chow K."/>
        </authorList>
    </citation>
    <scope>NUCLEOTIDE SEQUENCE [LARGE SCALE GENOMIC DNA]</scope>
    <source>
        <strain evidence="2 3">DSM 13574</strain>
    </source>
</reference>
<gene>
    <name evidence="2" type="ORF">X929_05065</name>
</gene>
<dbReference type="AlphaFoldDB" id="A0A2K1P0Z9"/>
<dbReference type="PANTHER" id="PTHR43415:SF3">
    <property type="entry name" value="GNAT-FAMILY ACETYLTRANSFERASE"/>
    <property type="match status" value="1"/>
</dbReference>
<dbReference type="Proteomes" id="UP000236434">
    <property type="component" value="Unassembled WGS sequence"/>
</dbReference>
<dbReference type="EMBL" id="AZRL01000012">
    <property type="protein sequence ID" value="PNR96456.1"/>
    <property type="molecule type" value="Genomic_DNA"/>
</dbReference>
<dbReference type="Pfam" id="PF13302">
    <property type="entry name" value="Acetyltransf_3"/>
    <property type="match status" value="1"/>
</dbReference>
<dbReference type="GO" id="GO:0016747">
    <property type="term" value="F:acyltransferase activity, transferring groups other than amino-acyl groups"/>
    <property type="evidence" value="ECO:0007669"/>
    <property type="project" value="InterPro"/>
</dbReference>
<proteinExistence type="predicted"/>
<dbReference type="OrthoDB" id="9795206at2"/>
<feature type="domain" description="N-acetyltransferase" evidence="1">
    <location>
        <begin position="13"/>
        <end position="172"/>
    </location>
</feature>
<evidence type="ECO:0000259" key="1">
    <source>
        <dbReference type="PROSITE" id="PS51186"/>
    </source>
</evidence>
<keyword evidence="2" id="KW-0808">Transferase</keyword>
<dbReference type="InterPro" id="IPR000182">
    <property type="entry name" value="GNAT_dom"/>
</dbReference>
<dbReference type="RefSeq" id="WP_103066936.1">
    <property type="nucleotide sequence ID" value="NZ_AZRL01000012.1"/>
</dbReference>
<name>A0A2K1P0Z9_9BACT</name>
<sequence length="189" mass="21841">MGKYFKKVVGEKCFLSPVNPDDFEKYTEWLNDPEISENMMVEDNIISLLKEKDILEKMAKGNDVEFAIVDLETEELIGNCGLHNINRINQSAVLGIFIGNKEYLSKGYGTQAIKLLLNYGFSVLNLNNIMLEVFEYNKRAIRSYQKAGFKEIGRRRQAKFFKNNRYDIIFMDILKEEFLEIKDAKGAIG</sequence>
<accession>A0A2K1P0Z9</accession>
<dbReference type="InterPro" id="IPR016181">
    <property type="entry name" value="Acyl_CoA_acyltransferase"/>
</dbReference>
<protein>
    <submittedName>
        <fullName evidence="2">Acetyltransferase</fullName>
    </submittedName>
</protein>